<comment type="function">
    <text evidence="10">DNA-dependent RNA polymerase catalyzes the transcription of DNA into RNA using the four ribonucleoside triphosphates as substrates.</text>
</comment>
<dbReference type="InterPro" id="IPR002092">
    <property type="entry name" value="DNA-dir_Rpol_phage-type"/>
</dbReference>
<evidence type="ECO:0000256" key="10">
    <source>
        <dbReference type="RuleBase" id="RU003805"/>
    </source>
</evidence>
<dbReference type="GO" id="GO:0006390">
    <property type="term" value="P:mitochondrial transcription"/>
    <property type="evidence" value="ECO:0007669"/>
    <property type="project" value="TreeGrafter"/>
</dbReference>
<dbReference type="InterPro" id="IPR037159">
    <property type="entry name" value="RNA_POL_N_sf"/>
</dbReference>
<keyword evidence="3 10" id="KW-0240">DNA-directed RNA polymerase</keyword>
<dbReference type="Pfam" id="PF00940">
    <property type="entry name" value="RNA_pol"/>
    <property type="match status" value="1"/>
</dbReference>
<evidence type="ECO:0000313" key="14">
    <source>
        <dbReference type="Proteomes" id="UP001383192"/>
    </source>
</evidence>
<dbReference type="InterPro" id="IPR024075">
    <property type="entry name" value="DNA-dir_RNA_pol_helix_hairp_sf"/>
</dbReference>
<organism evidence="13 14">
    <name type="scientific">Paramarasmius palmivorus</name>
    <dbReference type="NCBI Taxonomy" id="297713"/>
    <lineage>
        <taxon>Eukaryota</taxon>
        <taxon>Fungi</taxon>
        <taxon>Dikarya</taxon>
        <taxon>Basidiomycota</taxon>
        <taxon>Agaricomycotina</taxon>
        <taxon>Agaricomycetes</taxon>
        <taxon>Agaricomycetidae</taxon>
        <taxon>Agaricales</taxon>
        <taxon>Marasmiineae</taxon>
        <taxon>Marasmiaceae</taxon>
        <taxon>Paramarasmius</taxon>
    </lineage>
</organism>
<dbReference type="FunFam" id="1.10.287.280:FF:000001">
    <property type="entry name" value="DNA-directed RNA polymerase"/>
    <property type="match status" value="1"/>
</dbReference>
<dbReference type="EMBL" id="JAYKXP010000025">
    <property type="protein sequence ID" value="KAK7045490.1"/>
    <property type="molecule type" value="Genomic_DNA"/>
</dbReference>
<dbReference type="PROSITE" id="PS00900">
    <property type="entry name" value="RNA_POL_PHAGE_1"/>
    <property type="match status" value="1"/>
</dbReference>
<comment type="caution">
    <text evidence="13">The sequence shown here is derived from an EMBL/GenBank/DDBJ whole genome shotgun (WGS) entry which is preliminary data.</text>
</comment>
<accession>A0AAW0D3G1</accession>
<keyword evidence="4 10" id="KW-0808">Transferase</keyword>
<keyword evidence="5 10" id="KW-0548">Nucleotidyltransferase</keyword>
<evidence type="ECO:0000259" key="12">
    <source>
        <dbReference type="SMART" id="SM01311"/>
    </source>
</evidence>
<dbReference type="FunFam" id="1.10.150.20:FF:000041">
    <property type="entry name" value="DNA-directed RNA polymerase"/>
    <property type="match status" value="1"/>
</dbReference>
<evidence type="ECO:0000256" key="9">
    <source>
        <dbReference type="ARBA" id="ARBA00048552"/>
    </source>
</evidence>
<dbReference type="Pfam" id="PF14700">
    <property type="entry name" value="RPOL_N"/>
    <property type="match status" value="1"/>
</dbReference>
<evidence type="ECO:0000256" key="1">
    <source>
        <dbReference type="ARBA" id="ARBA00004173"/>
    </source>
</evidence>
<keyword evidence="7" id="KW-0496">Mitochondrion</keyword>
<evidence type="ECO:0000256" key="2">
    <source>
        <dbReference type="ARBA" id="ARBA00009493"/>
    </source>
</evidence>
<evidence type="ECO:0000313" key="13">
    <source>
        <dbReference type="EMBL" id="KAK7045490.1"/>
    </source>
</evidence>
<dbReference type="GO" id="GO:0001018">
    <property type="term" value="F:mitochondrial promoter sequence-specific DNA binding"/>
    <property type="evidence" value="ECO:0007669"/>
    <property type="project" value="TreeGrafter"/>
</dbReference>
<feature type="domain" description="DNA-directed RNA polymerase N-terminal" evidence="12">
    <location>
        <begin position="285"/>
        <end position="608"/>
    </location>
</feature>
<feature type="region of interest" description="Disordered" evidence="11">
    <location>
        <begin position="1213"/>
        <end position="1242"/>
    </location>
</feature>
<reference evidence="13 14" key="1">
    <citation type="submission" date="2024-01" db="EMBL/GenBank/DDBJ databases">
        <title>A draft genome for a cacao thread blight-causing isolate of Paramarasmius palmivorus.</title>
        <authorList>
            <person name="Baruah I.K."/>
            <person name="Bukari Y."/>
            <person name="Amoako-Attah I."/>
            <person name="Meinhardt L.W."/>
            <person name="Bailey B.A."/>
            <person name="Cohen S.P."/>
        </authorList>
    </citation>
    <scope>NUCLEOTIDE SEQUENCE [LARGE SCALE GENOMIC DNA]</scope>
    <source>
        <strain evidence="13 14">GH-12</strain>
    </source>
</reference>
<evidence type="ECO:0000256" key="4">
    <source>
        <dbReference type="ARBA" id="ARBA00022679"/>
    </source>
</evidence>
<dbReference type="Proteomes" id="UP001383192">
    <property type="component" value="Unassembled WGS sequence"/>
</dbReference>
<dbReference type="PROSITE" id="PS00489">
    <property type="entry name" value="RNA_POL_PHAGE_2"/>
    <property type="match status" value="1"/>
</dbReference>
<evidence type="ECO:0000256" key="7">
    <source>
        <dbReference type="ARBA" id="ARBA00023128"/>
    </source>
</evidence>
<sequence length="1284" mass="144475">MSSPRREPYDHMEGFLNGPNKFTFLPAPKPDTSAAPPSVWFTDTATQDQLAIMDACLHNLYDVPRAKGIFDRLRAGSNSTILEHRIYNAFLEAYVNMATSKADESREYWLEMVWELYDVMESETDRIVPTSATYANVLLAWHRFGADSAFPVENVGAFPIKTLLANINKRQIPIENIIADRVFTSSEEAAAVIKKLSKAAVELNLTHLVAELGQTEVIGAHAPDILDDVPEVLPVLKAKKKDPASETDAESDEPEYEVPFNLSNLRKHLAEVSFARRVLPEDVVARQKLLEESVYDTAVERLKHEADVFDSLGLDDGSLRQPDLRRWMWDWHNKLKERLAQEIKSIAEVEQSKVGMPSGYSRNAILAPYLALVNPERLSLITILEVMRLQGTGGVSEGMKTTRALISVGKAVELEYKAQMCRKNNITVPTSAKVGENGYFSNLGYKSLLERRLVAARHMEDGEAWTTAWTQAIRAKVGSILVECLMDVATVKRTATHKGTGEKVAEVQPAFYHAYVHHRGQKLGVIRLNPTVSERLSKDTIRETLHPRHLPMLVRPKPWLNHNEGGYMYNRVSAMRYKDSIEQQSYLKHASDLGNVELVYAGLDVLGSTPWKINKRIFDVVLEVWNSGERLGKVPPAMYDEPEPVSPTDASPRSRAVYLTKMKAWAQNKASNHTDRCSVNYKIEIARTFLGDTIYFPHNVDFRGRAYPIPPHLNHMGDDLSRGLLMFAEGKPLGARGLRWLKIHLANLYGYDKANFDERVQFVEERLDDIFDSAVNPLKGRQWWTKADDLWQCLNTCMELHAALTSENPEEYVSYLPIHQDGTCNGLQHYAALGGDSRGAEQVNLAAGDRPSDVYTYVGQMAERVIAEDAKKGEKYAVMLTGKISRKLVKQTVMTTVYGVTFIGAREQIERQMKLSKLVPDEEVWMASAYLAKVVLGCIGDLFTGAKDIQNWLNMCARLVAKSIAGARIPEALEEAKAKKKVMKGRKAVNLIAIDFLKREQMSSVVWTTPLGLPVVQPYRKPKRKQVMTTMQTVYISDPNMLAEVNTAKQATAFPPNFIHSLDATHMMLTALECQTRNMTFAAVHDSYWTHASDIDEMSAIIRDTFIALHSSDVLSKLNDEFRERYKDYKIPLVQLRSPALIKTLKDWGVKIKVTPAQAAKLESLSPLLEISESSSIEESQNTDELKALLESQQQQKKAGDGNKTAKQIAEEDIELDEEEMEMSEDEDWETPQAKASKKRKAEDEKAAIDLLGKFVNLTDLIPPLPKKGNFKVEAIKASQYFFS</sequence>
<protein>
    <recommendedName>
        <fullName evidence="10">DNA-directed RNA polymerase</fullName>
        <ecNumber evidence="10">2.7.7.6</ecNumber>
    </recommendedName>
</protein>
<dbReference type="InterPro" id="IPR029262">
    <property type="entry name" value="RPOL_N"/>
</dbReference>
<dbReference type="SMART" id="SM01311">
    <property type="entry name" value="RPOL_N"/>
    <property type="match status" value="1"/>
</dbReference>
<dbReference type="PANTHER" id="PTHR10102:SF0">
    <property type="entry name" value="DNA-DIRECTED RNA POLYMERASE, MITOCHONDRIAL"/>
    <property type="match status" value="1"/>
</dbReference>
<dbReference type="Gene3D" id="1.10.287.260">
    <property type="match status" value="1"/>
</dbReference>
<dbReference type="EC" id="2.7.7.6" evidence="10"/>
<evidence type="ECO:0000256" key="3">
    <source>
        <dbReference type="ARBA" id="ARBA00022478"/>
    </source>
</evidence>
<keyword evidence="6" id="KW-0809">Transit peptide</keyword>
<name>A0AAW0D3G1_9AGAR</name>
<comment type="catalytic activity">
    <reaction evidence="9 10">
        <text>RNA(n) + a ribonucleoside 5'-triphosphate = RNA(n+1) + diphosphate</text>
        <dbReference type="Rhea" id="RHEA:21248"/>
        <dbReference type="Rhea" id="RHEA-COMP:14527"/>
        <dbReference type="Rhea" id="RHEA-COMP:17342"/>
        <dbReference type="ChEBI" id="CHEBI:33019"/>
        <dbReference type="ChEBI" id="CHEBI:61557"/>
        <dbReference type="ChEBI" id="CHEBI:140395"/>
        <dbReference type="EC" id="2.7.7.6"/>
    </reaction>
</comment>
<evidence type="ECO:0000256" key="8">
    <source>
        <dbReference type="ARBA" id="ARBA00023163"/>
    </source>
</evidence>
<proteinExistence type="inferred from homology"/>
<dbReference type="SUPFAM" id="SSF56672">
    <property type="entry name" value="DNA/RNA polymerases"/>
    <property type="match status" value="1"/>
</dbReference>
<gene>
    <name evidence="13" type="primary">RPO41</name>
    <name evidence="13" type="ORF">VNI00_007743</name>
</gene>
<evidence type="ECO:0000256" key="6">
    <source>
        <dbReference type="ARBA" id="ARBA00022946"/>
    </source>
</evidence>
<dbReference type="Gene3D" id="1.10.1320.10">
    <property type="entry name" value="DNA-directed RNA polymerase, N-terminal domain"/>
    <property type="match status" value="1"/>
</dbReference>
<feature type="compositionally biased region" description="Acidic residues" evidence="11">
    <location>
        <begin position="1213"/>
        <end position="1230"/>
    </location>
</feature>
<dbReference type="PANTHER" id="PTHR10102">
    <property type="entry name" value="DNA-DIRECTED RNA POLYMERASE, MITOCHONDRIAL"/>
    <property type="match status" value="1"/>
</dbReference>
<comment type="similarity">
    <text evidence="2 10">Belongs to the phage and mitochondrial RNA polymerase family.</text>
</comment>
<dbReference type="InterPro" id="IPR046950">
    <property type="entry name" value="DNA-dir_Rpol_C_phage-type"/>
</dbReference>
<keyword evidence="8 10" id="KW-0804">Transcription</keyword>
<dbReference type="GO" id="GO:0003899">
    <property type="term" value="F:DNA-directed RNA polymerase activity"/>
    <property type="evidence" value="ECO:0007669"/>
    <property type="project" value="UniProtKB-EC"/>
</dbReference>
<evidence type="ECO:0000256" key="5">
    <source>
        <dbReference type="ARBA" id="ARBA00022695"/>
    </source>
</evidence>
<dbReference type="GO" id="GO:0034245">
    <property type="term" value="C:mitochondrial DNA-directed RNA polymerase complex"/>
    <property type="evidence" value="ECO:0007669"/>
    <property type="project" value="TreeGrafter"/>
</dbReference>
<dbReference type="InterPro" id="IPR043502">
    <property type="entry name" value="DNA/RNA_pol_sf"/>
</dbReference>
<keyword evidence="14" id="KW-1185">Reference proteome</keyword>
<comment type="subcellular location">
    <subcellularLocation>
        <location evidence="1">Mitochondrion</location>
    </subcellularLocation>
</comment>
<evidence type="ECO:0000256" key="11">
    <source>
        <dbReference type="SAM" id="MobiDB-lite"/>
    </source>
</evidence>
<dbReference type="Gene3D" id="1.10.287.280">
    <property type="match status" value="1"/>
</dbReference>
<dbReference type="Gene3D" id="1.10.150.20">
    <property type="entry name" value="5' to 3' exonuclease, C-terminal subdomain"/>
    <property type="match status" value="1"/>
</dbReference>